<dbReference type="AlphaFoldDB" id="A0A5K1UBL1"/>
<dbReference type="PANTHER" id="PTHR43628:SF1">
    <property type="entry name" value="CHITIN SYNTHASE REGULATORY FACTOR 2-RELATED"/>
    <property type="match status" value="1"/>
</dbReference>
<dbReference type="PANTHER" id="PTHR43628">
    <property type="entry name" value="ACTIVATOR OF C KINASE PROTEIN 1-RELATED"/>
    <property type="match status" value="1"/>
</dbReference>
<dbReference type="VEuPathDB" id="AmoebaDB:EHI_038800"/>
<evidence type="ECO:0000313" key="3">
    <source>
        <dbReference type="Proteomes" id="UP000078387"/>
    </source>
</evidence>
<dbReference type="InterPro" id="IPR006597">
    <property type="entry name" value="Sel1-like"/>
</dbReference>
<dbReference type="SUPFAM" id="SSF47576">
    <property type="entry name" value="Calponin-homology domain, CH-domain"/>
    <property type="match status" value="1"/>
</dbReference>
<dbReference type="OMA" id="MEDPHIC"/>
<dbReference type="SMART" id="SM00671">
    <property type="entry name" value="SEL1"/>
    <property type="match status" value="8"/>
</dbReference>
<dbReference type="Pfam" id="PF00307">
    <property type="entry name" value="CH"/>
    <property type="match status" value="2"/>
</dbReference>
<evidence type="ECO:0000313" key="2">
    <source>
        <dbReference type="EMBL" id="GAT94357.1"/>
    </source>
</evidence>
<dbReference type="VEuPathDB" id="AmoebaDB:KM1_076620"/>
<comment type="caution">
    <text evidence="2">The sequence shown here is derived from an EMBL/GenBank/DDBJ whole genome shotgun (WGS) entry which is preliminary data.</text>
</comment>
<sequence>MEDPYICIITNWLNYTLKSCYKKKITYASFKDGVLLQILFNKLNNNISNPLKLPQSSADKINYNQQIINIVYGGVNKISAEKFTLGAPEAVTPLLIKMFLKYQLKCSSIQEAIDKILNMVQSVVGKEVTDLSLSWVDGTLFNQFITGLQPATNNSFKNLNKLTSVELIQQCLEYAEDTFNVPPLITAEDMCNLQEQFSLVVYFSYFMNYAKKVPRKRVIIMDEAKSNKIKKIIDSPEPELDLKISSYVAIEGQLKKEAEPIVEEIIEDNPYTLSVQINILKNFNIFDQNPRKEEDADSWRRINKFSYWIEPIMSNFLYESPMILYSPQQRTEEERKRILVTDKTRPETFFKLASCYFQGILVEKNEKLAYKLFKYGARYGDVNSINNIGLMKERGIGCVQDKYIAREKYVEAMTKGCVIACNNLAVLQMIEGNVEKAISNWKFAITKNVVAACNNLGVALIQSDPNKAVNLLMEGYNCDDKYATYNLGVIALKGISGFVPQNLCVAGALFQNSINLPYSRFNVAFMQYTGIGLQKNLHEAAKNYALSRCSKTHSDVNLAIGLLYGHLGVKSEDSQEIATKILLAQRKSSVATFHLGMCYRKGIGVDENSIKSAEMYKLSMKLGNEFAKFHVGCVKMIKHENREEAMTLIKEAVDAGYWVAESWYGRFIYAFNKREGLRLIRNACIMEDKRALYALAIHLLKNQDVNHAIEILFRLCKLNYVDAIVTVGVCFMKGVGVKKDVNAACVLWRKAKALGSDKAVQFLQYCYSDEDEFYY</sequence>
<proteinExistence type="predicted"/>
<dbReference type="Proteomes" id="UP000078387">
    <property type="component" value="Unassembled WGS sequence"/>
</dbReference>
<dbReference type="Gene3D" id="1.10.418.10">
    <property type="entry name" value="Calponin-like domain"/>
    <property type="match status" value="2"/>
</dbReference>
<dbReference type="PROSITE" id="PS50021">
    <property type="entry name" value="CH"/>
    <property type="match status" value="1"/>
</dbReference>
<name>A0A5K1UBL1_ENTHI</name>
<protein>
    <submittedName>
        <fullName evidence="2">Actin binding protein putative</fullName>
    </submittedName>
</protein>
<dbReference type="InterPro" id="IPR052945">
    <property type="entry name" value="Mitotic_Regulator"/>
</dbReference>
<dbReference type="InterPro" id="IPR001715">
    <property type="entry name" value="CH_dom"/>
</dbReference>
<dbReference type="Pfam" id="PF08238">
    <property type="entry name" value="Sel1"/>
    <property type="match status" value="5"/>
</dbReference>
<dbReference type="VEuPathDB" id="AmoebaDB:EHI5A_062950"/>
<accession>A0A5K1UBL1</accession>
<dbReference type="VEuPathDB" id="AmoebaDB:EHI8A_036520"/>
<organism evidence="2 3">
    <name type="scientific">Entamoeba histolytica</name>
    <dbReference type="NCBI Taxonomy" id="5759"/>
    <lineage>
        <taxon>Eukaryota</taxon>
        <taxon>Amoebozoa</taxon>
        <taxon>Evosea</taxon>
        <taxon>Archamoebae</taxon>
        <taxon>Mastigamoebida</taxon>
        <taxon>Entamoebidae</taxon>
        <taxon>Entamoeba</taxon>
    </lineage>
</organism>
<dbReference type="InterPro" id="IPR011990">
    <property type="entry name" value="TPR-like_helical_dom_sf"/>
</dbReference>
<feature type="domain" description="Calponin-homology (CH)" evidence="1">
    <location>
        <begin position="110"/>
        <end position="211"/>
    </location>
</feature>
<dbReference type="EMBL" id="BDEQ01000001">
    <property type="protein sequence ID" value="GAT94357.1"/>
    <property type="molecule type" value="Genomic_DNA"/>
</dbReference>
<evidence type="ECO:0000259" key="1">
    <source>
        <dbReference type="PROSITE" id="PS50021"/>
    </source>
</evidence>
<dbReference type="VEuPathDB" id="AmoebaDB:EHI7A_037740"/>
<dbReference type="InterPro" id="IPR036872">
    <property type="entry name" value="CH_dom_sf"/>
</dbReference>
<dbReference type="Gene3D" id="1.25.40.10">
    <property type="entry name" value="Tetratricopeptide repeat domain"/>
    <property type="match status" value="2"/>
</dbReference>
<gene>
    <name evidence="2" type="ORF">CL6EHI_038800</name>
</gene>
<dbReference type="SUPFAM" id="SSF81901">
    <property type="entry name" value="HCP-like"/>
    <property type="match status" value="3"/>
</dbReference>
<reference evidence="2 3" key="1">
    <citation type="submission" date="2016-05" db="EMBL/GenBank/DDBJ databases">
        <title>First whole genome sequencing of Entamoeba histolytica HM1:IMSS-clone-6.</title>
        <authorList>
            <person name="Mukherjee Avik.K."/>
            <person name="Izumyama S."/>
            <person name="Nakada-Tsukui K."/>
            <person name="Nozaki T."/>
        </authorList>
    </citation>
    <scope>NUCLEOTIDE SEQUENCE [LARGE SCALE GENOMIC DNA]</scope>
    <source>
        <strain evidence="2 3">HM1:IMSS clone 6</strain>
    </source>
</reference>